<dbReference type="RefSeq" id="WP_000284561.1">
    <property type="nucleotide sequence ID" value="NZ_AMZR01000060.1"/>
</dbReference>
<reference evidence="3 5" key="1">
    <citation type="submission" date="2014-04" db="EMBL/GenBank/DDBJ databases">
        <title>The Genome Sequence of Acinetobacter baumanii BIDMC 57.</title>
        <authorList>
            <consortium name="The Broad Institute Genomics Platform"/>
            <consortium name="The Broad Institute Genome Sequencing Center for Infectious Disease"/>
            <person name="Murphy C."/>
            <person name="Cosimi L."/>
            <person name="Cerqueira G."/>
            <person name="Feldgarden M."/>
            <person name="Earl A."/>
            <person name="Spencer M.D."/>
            <person name="Fodor A."/>
            <person name="Sautter R.L."/>
            <person name="Hung D."/>
            <person name="Onderdonk A.B."/>
            <person name="Ernst C."/>
            <person name="Delaney M."/>
            <person name="DuBois A."/>
            <person name="Young S.K."/>
            <person name="Zeng Q."/>
            <person name="Gargeya S."/>
            <person name="Abouelleil A."/>
            <person name="Alvarado L."/>
            <person name="Chapman S.B."/>
            <person name="Gainer-Dewar J."/>
            <person name="Goldberg J."/>
            <person name="Griggs A."/>
            <person name="Gujja S."/>
            <person name="Hansen M."/>
            <person name="Howarth C."/>
            <person name="Imamovic A."/>
            <person name="Larimer J."/>
            <person name="Pearson M."/>
            <person name="Poon T.W."/>
            <person name="Priest M."/>
            <person name="Roberts A."/>
            <person name="Saif S."/>
            <person name="Shea T."/>
            <person name="Sykes S."/>
            <person name="Wortman J."/>
            <person name="Nusbaum C."/>
            <person name="Birren B."/>
        </authorList>
    </citation>
    <scope>NUCLEOTIDE SEQUENCE [LARGE SCALE GENOMIC DNA]</scope>
    <source>
        <strain evidence="3 5">BIDMC 57</strain>
    </source>
</reference>
<dbReference type="EMBL" id="JMUI01000014">
    <property type="protein sequence ID" value="KDM53698.1"/>
    <property type="molecule type" value="Genomic_DNA"/>
</dbReference>
<dbReference type="Proteomes" id="UP000027208">
    <property type="component" value="Unassembled WGS sequence"/>
</dbReference>
<reference evidence="4 6" key="2">
    <citation type="submission" date="2017-05" db="EMBL/GenBank/DDBJ databases">
        <authorList>
            <person name="Kreiswirth B."/>
            <person name="Manca C."/>
            <person name="Chen L."/>
            <person name="Evans S."/>
            <person name="Fowler V."/>
            <person name="Patel R."/>
            <person name="Chambers H."/>
            <person name="Bonomo R."/>
            <person name="Paul V."/>
            <person name="Sankar J."/>
            <person name="Gaind R."/>
            <person name="Ray P."/>
            <person name="Gautam V."/>
            <person name="Biswal M."/>
            <person name="Datta S."/>
            <person name="Walia K."/>
            <person name="Adams M."/>
            <person name="Nelson K."/>
            <person name="Sutton G."/>
            <person name="Fouts D."/>
            <person name="Hujer K."/>
            <person name="Hujer A."/>
        </authorList>
    </citation>
    <scope>NUCLEOTIDE SEQUENCE [LARGE SCALE GENOMIC DNA]</scope>
    <source>
        <strain evidence="4 6">PR324</strain>
    </source>
</reference>
<dbReference type="AlphaFoldDB" id="A0A241YNV4"/>
<evidence type="ECO:0000313" key="2">
    <source>
        <dbReference type="EMBL" id="AVF45000.1"/>
    </source>
</evidence>
<dbReference type="KEGG" id="ano:RR32_04290"/>
<evidence type="ECO:0000313" key="7">
    <source>
        <dbReference type="Proteomes" id="UP000237921"/>
    </source>
</evidence>
<dbReference type="EMBL" id="NGDO01000083">
    <property type="protein sequence ID" value="OTL93623.1"/>
    <property type="molecule type" value="Genomic_DNA"/>
</dbReference>
<gene>
    <name evidence="3" type="ORF">AE32_02852</name>
    <name evidence="2" type="ORF">AL533_11680</name>
    <name evidence="4" type="ORF">B9X58_18565</name>
</gene>
<proteinExistence type="predicted"/>
<organism evidence="3 5">
    <name type="scientific">Acinetobacter nosocomialis</name>
    <dbReference type="NCBI Taxonomy" id="106654"/>
    <lineage>
        <taxon>Bacteria</taxon>
        <taxon>Pseudomonadati</taxon>
        <taxon>Pseudomonadota</taxon>
        <taxon>Gammaproteobacteria</taxon>
        <taxon>Moraxellales</taxon>
        <taxon>Moraxellaceae</taxon>
        <taxon>Acinetobacter</taxon>
        <taxon>Acinetobacter calcoaceticus/baumannii complex</taxon>
    </lineage>
</organism>
<evidence type="ECO:0000259" key="1">
    <source>
        <dbReference type="Pfam" id="PF11726"/>
    </source>
</evidence>
<reference evidence="2" key="4">
    <citation type="submission" date="2017-12" db="EMBL/GenBank/DDBJ databases">
        <title>FDA dAtabase for Regulatory Grade micrObial Sequences (FDA-ARGOS): Supporting development and validation of Infectious Disease Dx tests.</title>
        <authorList>
            <person name="Campos J."/>
            <person name="Goldberg B."/>
            <person name="Tallon L."/>
            <person name="Sadzewicz L."/>
            <person name="Sengamalay N."/>
            <person name="Ott S."/>
            <person name="Godinez A."/>
            <person name="Nagaraj S."/>
            <person name="Vavikolanu K."/>
            <person name="Aluvathingal J."/>
            <person name="Nadendla S."/>
            <person name="Nandy P."/>
            <person name="Hobson J."/>
            <person name="Sichtig H."/>
        </authorList>
    </citation>
    <scope>NUCLEOTIDE SEQUENCE</scope>
    <source>
        <strain evidence="2">FDAARGOS_129</strain>
    </source>
</reference>
<dbReference type="Proteomes" id="UP000194767">
    <property type="component" value="Unassembled WGS sequence"/>
</dbReference>
<evidence type="ECO:0000313" key="4">
    <source>
        <dbReference type="EMBL" id="OTL93623.1"/>
    </source>
</evidence>
<dbReference type="InterPro" id="IPR057271">
    <property type="entry name" value="YagK_YfjJ_C"/>
</dbReference>
<accession>A0A241YNV4</accession>
<dbReference type="Pfam" id="PF11726">
    <property type="entry name" value="YagK_YfjJ_C"/>
    <property type="match status" value="1"/>
</dbReference>
<dbReference type="Proteomes" id="UP000237921">
    <property type="component" value="Chromosome"/>
</dbReference>
<dbReference type="EMBL" id="CP014019">
    <property type="protein sequence ID" value="AVF45000.1"/>
    <property type="molecule type" value="Genomic_DNA"/>
</dbReference>
<evidence type="ECO:0000313" key="6">
    <source>
        <dbReference type="Proteomes" id="UP000194767"/>
    </source>
</evidence>
<sequence length="316" mass="37790">MYQNNPLESESSILISIEDFMVSTCHEQFVDDHEEFKRELLDAVCAFKVIYREDFTYSRIINVFKRVINLVDYIMDKLDSHLYEDILRFELNHIFHIQGIIQHEMKNTIREQFDFQRQEQRNRFKLECYLNKLLTHYARLQFVRVDISILKEYQIHWGIQDFKYALDILCNRMSNKDTCFKHLQGYVWALEQGVEKGYHCHLLLIYDGNSRIEDSGLAKLVAEYWKHITNQQGTHYNCNTKDNKEKFDKNGLLGVGMIHRDQPIQVTNAIRAAMYLVNPEKEDQRLRAKTSPQMRTFGTGQFEVKWRRDIEQNESL</sequence>
<reference evidence="7" key="3">
    <citation type="submission" date="2017-12" db="EMBL/GenBank/DDBJ databases">
        <title>FDA dAtabase for Regulatory Grade micrObial Sequences (FDA-ARGOS): Supporting development and validation of Infectious Disease Dx tests.</title>
        <authorList>
            <person name="Hoffmann M."/>
            <person name="Allard M."/>
            <person name="Evans P."/>
            <person name="Brown E."/>
            <person name="Tallon L."/>
            <person name="Sadzewicz L."/>
            <person name="Sengamalay N."/>
            <person name="Ott S."/>
            <person name="Godinez A."/>
            <person name="Nagaraj S."/>
            <person name="Vavikolanu K."/>
            <person name="Aluvathingal J."/>
            <person name="Nadendla S."/>
            <person name="Sichtig H."/>
        </authorList>
    </citation>
    <scope>NUCLEOTIDE SEQUENCE [LARGE SCALE GENOMIC DNA]</scope>
    <source>
        <strain evidence="7">FDAARGOS_129</strain>
    </source>
</reference>
<evidence type="ECO:0000313" key="3">
    <source>
        <dbReference type="EMBL" id="KDM53698.1"/>
    </source>
</evidence>
<feature type="domain" description="YagK/YfjJ C-terminal" evidence="1">
    <location>
        <begin position="134"/>
        <end position="298"/>
    </location>
</feature>
<name>A0A241YNV4_ACINO</name>
<evidence type="ECO:0000313" key="5">
    <source>
        <dbReference type="Proteomes" id="UP000027208"/>
    </source>
</evidence>
<protein>
    <submittedName>
        <fullName evidence="2">Inovirus Gp2 family protein</fullName>
    </submittedName>
</protein>